<dbReference type="InterPro" id="IPR011990">
    <property type="entry name" value="TPR-like_helical_dom_sf"/>
</dbReference>
<reference evidence="4 5" key="1">
    <citation type="submission" date="2016-02" db="EMBL/GenBank/DDBJ databases">
        <authorList>
            <person name="Wen L."/>
            <person name="He K."/>
            <person name="Yang H."/>
        </authorList>
    </citation>
    <scope>NUCLEOTIDE SEQUENCE [LARGE SCALE GENOMIC DNA]</scope>
    <source>
        <strain evidence="4">ShG14-8</strain>
    </source>
</reference>
<dbReference type="PATRIC" id="fig|1796491.3.peg.412"/>
<dbReference type="Pfam" id="PF13432">
    <property type="entry name" value="TPR_16"/>
    <property type="match status" value="1"/>
</dbReference>
<name>A0A139BWY0_9PROT</name>
<dbReference type="PANTHER" id="PTHR44366:SF1">
    <property type="entry name" value="UDP-N-ACETYLGLUCOSAMINE--PEPTIDE N-ACETYLGLUCOSAMINYLTRANSFERASE 110 KDA SUBUNIT"/>
    <property type="match status" value="1"/>
</dbReference>
<dbReference type="AlphaFoldDB" id="A0A139BWY0"/>
<dbReference type="PANTHER" id="PTHR44366">
    <property type="entry name" value="UDP-N-ACETYLGLUCOSAMINE--PEPTIDE N-ACETYLGLUCOSAMINYLTRANSFERASE 110 KDA SUBUNIT"/>
    <property type="match status" value="1"/>
</dbReference>
<evidence type="ECO:0000313" key="5">
    <source>
        <dbReference type="Proteomes" id="UP000070578"/>
    </source>
</evidence>
<organism evidence="4 5">
    <name type="scientific">Candidatus Gallionella acididurans</name>
    <dbReference type="NCBI Taxonomy" id="1796491"/>
    <lineage>
        <taxon>Bacteria</taxon>
        <taxon>Pseudomonadati</taxon>
        <taxon>Pseudomonadota</taxon>
        <taxon>Betaproteobacteria</taxon>
        <taxon>Nitrosomonadales</taxon>
        <taxon>Gallionellaceae</taxon>
        <taxon>Gallionella</taxon>
    </lineage>
</organism>
<sequence length="347" mass="37986">MTILFNRFNPASALLAGALLLCVSLGAHADDIEDANKLFKQGHTNQALEKVNTYLGNHSKSDPENAQARFLKGLIFTEQAKTAEAIKIFKSLTEDYPELPEPFNNLAVLYAGQGQYEKARQELEMAIRTHPSYATAHENLGDIYAKMASQAYDRALKLDSSNTATQTKLAMIQELFAGSPQVKQTAAPNTPASSIAAVKAPASQTPASAIPVQTAPAAMLPEKTSSLPEKAPGNDEAKKVQETIMAWAAAWSSKDVPGYLSFYAQDFKTPAGETRAAWEAARKERISAPKFIHVDVKIQTIKLIDNSHASVKFHQSYRSSQLKSSNTKTMLLEKFGDKWLIQEDLSK</sequence>
<dbReference type="SUPFAM" id="SSF48452">
    <property type="entry name" value="TPR-like"/>
    <property type="match status" value="1"/>
</dbReference>
<dbReference type="GO" id="GO:0006493">
    <property type="term" value="P:protein O-linked glycosylation"/>
    <property type="evidence" value="ECO:0007669"/>
    <property type="project" value="InterPro"/>
</dbReference>
<reference evidence="4 5" key="2">
    <citation type="submission" date="2016-03" db="EMBL/GenBank/DDBJ databases">
        <title>New uncultured bacterium of the family Gallionellaceae from acid mine drainage: description and reconstruction of genome based on metagenomic analysis of microbial community.</title>
        <authorList>
            <person name="Kadnikov V."/>
            <person name="Ivasenko D."/>
            <person name="Beletsky A."/>
            <person name="Mardanov A."/>
            <person name="Danilova E."/>
            <person name="Pimenov N."/>
            <person name="Karnachuk O."/>
            <person name="Ravin N."/>
        </authorList>
    </citation>
    <scope>NUCLEOTIDE SEQUENCE [LARGE SCALE GENOMIC DNA]</scope>
    <source>
        <strain evidence="4">ShG14-8</strain>
    </source>
</reference>
<evidence type="ECO:0000259" key="3">
    <source>
        <dbReference type="Pfam" id="PF24125"/>
    </source>
</evidence>
<feature type="repeat" description="TPR" evidence="1">
    <location>
        <begin position="100"/>
        <end position="133"/>
    </location>
</feature>
<feature type="chain" id="PRO_5007484029" evidence="2">
    <location>
        <begin position="30"/>
        <end position="347"/>
    </location>
</feature>
<dbReference type="InterPro" id="IPR056203">
    <property type="entry name" value="Cds6_C"/>
</dbReference>
<dbReference type="PROSITE" id="PS50005">
    <property type="entry name" value="TPR"/>
    <property type="match status" value="1"/>
</dbReference>
<keyword evidence="2" id="KW-0732">Signal</keyword>
<dbReference type="Gene3D" id="1.25.40.10">
    <property type="entry name" value="Tetratricopeptide repeat domain"/>
    <property type="match status" value="1"/>
</dbReference>
<proteinExistence type="predicted"/>
<feature type="domain" description="Cds6 C-terminal" evidence="3">
    <location>
        <begin position="240"/>
        <end position="341"/>
    </location>
</feature>
<evidence type="ECO:0000256" key="2">
    <source>
        <dbReference type="SAM" id="SignalP"/>
    </source>
</evidence>
<evidence type="ECO:0000256" key="1">
    <source>
        <dbReference type="PROSITE-ProRule" id="PRU00339"/>
    </source>
</evidence>
<dbReference type="InterPro" id="IPR019734">
    <property type="entry name" value="TPR_rpt"/>
</dbReference>
<protein>
    <submittedName>
        <fullName evidence="4">Tetratricopeptide TPR_1 repeat-containing protein</fullName>
    </submittedName>
</protein>
<dbReference type="GO" id="GO:0097363">
    <property type="term" value="F:protein O-acetylglucosaminyltransferase activity"/>
    <property type="evidence" value="ECO:0007669"/>
    <property type="project" value="TreeGrafter"/>
</dbReference>
<dbReference type="Pfam" id="PF13414">
    <property type="entry name" value="TPR_11"/>
    <property type="match status" value="1"/>
</dbReference>
<dbReference type="EMBL" id="LSLI01000005">
    <property type="protein sequence ID" value="KXS33497.1"/>
    <property type="molecule type" value="Genomic_DNA"/>
</dbReference>
<dbReference type="SUPFAM" id="SSF54427">
    <property type="entry name" value="NTF2-like"/>
    <property type="match status" value="1"/>
</dbReference>
<feature type="signal peptide" evidence="2">
    <location>
        <begin position="1"/>
        <end position="29"/>
    </location>
</feature>
<keyword evidence="1" id="KW-0802">TPR repeat</keyword>
<dbReference type="InterPro" id="IPR037919">
    <property type="entry name" value="OGT"/>
</dbReference>
<dbReference type="Proteomes" id="UP000070578">
    <property type="component" value="Unassembled WGS sequence"/>
</dbReference>
<dbReference type="Gene3D" id="3.10.450.50">
    <property type="match status" value="1"/>
</dbReference>
<gene>
    <name evidence="4" type="ORF">AWT59_0378</name>
</gene>
<accession>A0A139BWY0</accession>
<dbReference type="InterPro" id="IPR032710">
    <property type="entry name" value="NTF2-like_dom_sf"/>
</dbReference>
<comment type="caution">
    <text evidence="4">The sequence shown here is derived from an EMBL/GenBank/DDBJ whole genome shotgun (WGS) entry which is preliminary data.</text>
</comment>
<dbReference type="SMART" id="SM00028">
    <property type="entry name" value="TPR"/>
    <property type="match status" value="3"/>
</dbReference>
<evidence type="ECO:0000313" key="4">
    <source>
        <dbReference type="EMBL" id="KXS33497.1"/>
    </source>
</evidence>
<dbReference type="Pfam" id="PF24125">
    <property type="entry name" value="Cds6_C"/>
    <property type="match status" value="1"/>
</dbReference>